<evidence type="ECO:0000256" key="1">
    <source>
        <dbReference type="ARBA" id="ARBA00004141"/>
    </source>
</evidence>
<dbReference type="InterPro" id="IPR017871">
    <property type="entry name" value="ABC_transporter-like_CS"/>
</dbReference>
<feature type="domain" description="ABC transporter" evidence="12">
    <location>
        <begin position="1134"/>
        <end position="1373"/>
    </location>
</feature>
<comment type="caution">
    <text evidence="13">The sequence shown here is derived from an EMBL/GenBank/DDBJ whole genome shotgun (WGS) entry which is preliminary data.</text>
</comment>
<dbReference type="SMART" id="SM00382">
    <property type="entry name" value="AAA"/>
    <property type="match status" value="2"/>
</dbReference>
<evidence type="ECO:0000256" key="6">
    <source>
        <dbReference type="ARBA" id="ARBA00022741"/>
    </source>
</evidence>
<feature type="transmembrane region" description="Helical" evidence="11">
    <location>
        <begin position="864"/>
        <end position="886"/>
    </location>
</feature>
<evidence type="ECO:0000256" key="3">
    <source>
        <dbReference type="ARBA" id="ARBA00022448"/>
    </source>
</evidence>
<keyword evidence="6" id="KW-0547">Nucleotide-binding</keyword>
<feature type="region of interest" description="Disordered" evidence="10">
    <location>
        <begin position="1081"/>
        <end position="1117"/>
    </location>
</feature>
<evidence type="ECO:0000313" key="14">
    <source>
        <dbReference type="Proteomes" id="UP001189429"/>
    </source>
</evidence>
<dbReference type="PANTHER" id="PTHR19229:SF36">
    <property type="entry name" value="ATP-BINDING CASSETTE SUB-FAMILY A MEMBER 2"/>
    <property type="match status" value="1"/>
</dbReference>
<dbReference type="InterPro" id="IPR013525">
    <property type="entry name" value="ABC2_TM"/>
</dbReference>
<feature type="transmembrane region" description="Helical" evidence="11">
    <location>
        <begin position="85"/>
        <end position="108"/>
    </location>
</feature>
<evidence type="ECO:0000256" key="5">
    <source>
        <dbReference type="ARBA" id="ARBA00022737"/>
    </source>
</evidence>
<dbReference type="InterPro" id="IPR003593">
    <property type="entry name" value="AAA+_ATPase"/>
</dbReference>
<name>A0ABN9WSF7_9DINO</name>
<dbReference type="Gene3D" id="3.40.50.300">
    <property type="entry name" value="P-loop containing nucleotide triphosphate hydrolases"/>
    <property type="match status" value="2"/>
</dbReference>
<organism evidence="13 14">
    <name type="scientific">Prorocentrum cordatum</name>
    <dbReference type="NCBI Taxonomy" id="2364126"/>
    <lineage>
        <taxon>Eukaryota</taxon>
        <taxon>Sar</taxon>
        <taxon>Alveolata</taxon>
        <taxon>Dinophyceae</taxon>
        <taxon>Prorocentrales</taxon>
        <taxon>Prorocentraceae</taxon>
        <taxon>Prorocentrum</taxon>
    </lineage>
</organism>
<feature type="transmembrane region" description="Helical" evidence="11">
    <location>
        <begin position="129"/>
        <end position="152"/>
    </location>
</feature>
<feature type="transmembrane region" description="Helical" evidence="11">
    <location>
        <begin position="197"/>
        <end position="217"/>
    </location>
</feature>
<feature type="transmembrane region" description="Helical" evidence="11">
    <location>
        <begin position="164"/>
        <end position="185"/>
    </location>
</feature>
<feature type="transmembrane region" description="Helical" evidence="11">
    <location>
        <begin position="809"/>
        <end position="830"/>
    </location>
</feature>
<dbReference type="PANTHER" id="PTHR19229">
    <property type="entry name" value="ATP-BINDING CASSETTE TRANSPORTER SUBFAMILY A ABCA"/>
    <property type="match status" value="1"/>
</dbReference>
<dbReference type="PROSITE" id="PS50893">
    <property type="entry name" value="ABC_TRANSPORTER_2"/>
    <property type="match status" value="2"/>
</dbReference>
<comment type="similarity">
    <text evidence="2">Belongs to the ABC transporter superfamily. ABCA family.</text>
</comment>
<protein>
    <recommendedName>
        <fullName evidence="12">ABC transporter domain-containing protein</fullName>
    </recommendedName>
</protein>
<keyword evidence="14" id="KW-1185">Reference proteome</keyword>
<sequence>MEPAPAGETLLGVAEEAPPDGVRYGTTPRQSRRACMRVLLRKHLVLGWRRRRFLSVIGKVAPIVFVPLIIWSQQGPDSQGTTRPLIVQSLLPLFGVILLLLVFTQFVIEVVTDKELKMRYVQQIAGVSTFAYWLSYFLYYVCLTLLCAALYLFCVMEAAPFYKYSSGLLMLLTLMAAFLQTFFLAMLVSTVFSRARMAAVVCGVLGSLVVVFSQALLPQMRTTSTTTYFIVNLIPFVAPLNLLKAIGLLEAKCPGFNACPGGQHPPGFTWSSWSTPISGVDSQNQEQLQPPAGEQLELMLLACAVYGLFAAWFDQVYQGEFGAALPWNFCFRPAYVCPRRGPVAEQSEDSPALKLDRLVKVFGEHRAVDEMSLEVRRGEIFALLGHNGAGKTTAINCITGMLPITSGEARVCGADVATELQEARRHLSVCPQDNPLYLEYSVDEHLAFFAALRGVPAARATREIDDALGALGLTEKRSARVQTLSGGQKRRLWVATSILGMTPLVFLDEPTSGMDPANRRKLWDLLVQMKNRGRTILFTTHYLDEADVLAQRKAVLDQGKVRVVGTSLDLKHQFGVGYHLRVVGQAPGDGGRPLQEAALEALVRQHVSSASQEAAPPRPGAAPAHGQGCFVLPYSASESFGQLFQDSREEAVPTAVGERLGAWGNGSRGFLPFSGSRGDPHGPRGPAAQRSLQVTITHPQTGAPLEVMLPLGVQAGGTCTVTLPGVAEALSLASPGARRPVTWQESTLAVVSLRWRQVWQKKRSLCATFLVPLALMVLNARSTSNMLQQLASGDGPEGDVSTKQTAQGLAGASLGMTMTVSLAIALPYFATALVVDRVHRCTYAATSQGLPWSAYWVGTLLSNYLHFLALSLVVPLGLLVFGAPFYGEPAQLAKTLPAVLWAPVPMLLFAYAASRLFQSAEACSKFMPGISLLASVLPFLAVYIMTLISVFVQMGALACQMADPAQRRQCEQEKGLEFGQTMHMWANSLHTTMSFVDPFYCLPGTFAAIGLTIIPAEPVPGVPIRIDVQFPAIAGSTALLPVVGSLALSAALGLTLTWDAGRLSQGAAALQRRLWPGRSGEVPGAAVEQQLTESQPGAAPRAGWRHSAPPLDEESGVAEEERRVAGTSAAEHAVAYRGLVHTYNEGSRLEVRAVRGISLAVARGECFTLLGPNGAGKTTTLDVLTGAIRPPTAGEVSIDGHSVTGGVASRQRALQNLGNCPQVDPLWPSLTGRQHLLFYGRVKGLPAHLQAEQADALLRALGFSAFDANKPTQGYSGGMRRKLSLAIALVGSPPTLLLDEPSAAVDAAAKRHLWKVVKQRERTQTVILTTHSMEEAEALSDRLAIQVRGRLRCVGTPDHIKDTYGAGYQLELLVGGDPPAGGAPGDAVERFVAGLCPAARLLERHEGRYLFQLPVLKAVGARPGELSVARLFLHMQEARGAIALQDYSISRPSLEQVFLRFSREQEGEAQGEAEV</sequence>
<evidence type="ECO:0000256" key="10">
    <source>
        <dbReference type="SAM" id="MobiDB-lite"/>
    </source>
</evidence>
<evidence type="ECO:0000256" key="4">
    <source>
        <dbReference type="ARBA" id="ARBA00022692"/>
    </source>
</evidence>
<reference evidence="13" key="1">
    <citation type="submission" date="2023-10" db="EMBL/GenBank/DDBJ databases">
        <authorList>
            <person name="Chen Y."/>
            <person name="Shah S."/>
            <person name="Dougan E. K."/>
            <person name="Thang M."/>
            <person name="Chan C."/>
        </authorList>
    </citation>
    <scope>NUCLEOTIDE SEQUENCE [LARGE SCALE GENOMIC DNA]</scope>
</reference>
<accession>A0ABN9WSF7</accession>
<dbReference type="InterPro" id="IPR003439">
    <property type="entry name" value="ABC_transporter-like_ATP-bd"/>
</dbReference>
<dbReference type="EMBL" id="CAUYUJ010019037">
    <property type="protein sequence ID" value="CAK0888170.1"/>
    <property type="molecule type" value="Genomic_DNA"/>
</dbReference>
<gene>
    <name evidence="13" type="ORF">PCOR1329_LOCUS69010</name>
</gene>
<feature type="transmembrane region" description="Helical" evidence="11">
    <location>
        <begin position="929"/>
        <end position="952"/>
    </location>
</feature>
<keyword evidence="5" id="KW-0677">Repeat</keyword>
<evidence type="ECO:0000259" key="12">
    <source>
        <dbReference type="PROSITE" id="PS50893"/>
    </source>
</evidence>
<dbReference type="Proteomes" id="UP001189429">
    <property type="component" value="Unassembled WGS sequence"/>
</dbReference>
<dbReference type="SUPFAM" id="SSF52540">
    <property type="entry name" value="P-loop containing nucleoside triphosphate hydrolases"/>
    <property type="match status" value="2"/>
</dbReference>
<dbReference type="CDD" id="cd03263">
    <property type="entry name" value="ABC_subfamily_A"/>
    <property type="match status" value="2"/>
</dbReference>
<dbReference type="Pfam" id="PF00005">
    <property type="entry name" value="ABC_tran"/>
    <property type="match status" value="2"/>
</dbReference>
<evidence type="ECO:0000256" key="11">
    <source>
        <dbReference type="SAM" id="Phobius"/>
    </source>
</evidence>
<proteinExistence type="inferred from homology"/>
<evidence type="ECO:0000256" key="2">
    <source>
        <dbReference type="ARBA" id="ARBA00008869"/>
    </source>
</evidence>
<keyword evidence="4 11" id="KW-0812">Transmembrane</keyword>
<feature type="domain" description="ABC transporter" evidence="12">
    <location>
        <begin position="353"/>
        <end position="583"/>
    </location>
</feature>
<keyword evidence="9 11" id="KW-0472">Membrane</keyword>
<evidence type="ECO:0000256" key="8">
    <source>
        <dbReference type="ARBA" id="ARBA00022989"/>
    </source>
</evidence>
<dbReference type="PROSITE" id="PS00211">
    <property type="entry name" value="ABC_TRANSPORTER_1"/>
    <property type="match status" value="2"/>
</dbReference>
<dbReference type="InterPro" id="IPR026082">
    <property type="entry name" value="ABCA"/>
</dbReference>
<dbReference type="Pfam" id="PF12698">
    <property type="entry name" value="ABC2_membrane_3"/>
    <property type="match status" value="1"/>
</dbReference>
<comment type="subcellular location">
    <subcellularLocation>
        <location evidence="1">Membrane</location>
        <topology evidence="1">Multi-pass membrane protein</topology>
    </subcellularLocation>
</comment>
<evidence type="ECO:0000256" key="9">
    <source>
        <dbReference type="ARBA" id="ARBA00023136"/>
    </source>
</evidence>
<feature type="transmembrane region" description="Helical" evidence="11">
    <location>
        <begin position="53"/>
        <end position="73"/>
    </location>
</feature>
<feature type="transmembrane region" description="Helical" evidence="11">
    <location>
        <begin position="898"/>
        <end position="917"/>
    </location>
</feature>
<keyword evidence="7" id="KW-0067">ATP-binding</keyword>
<dbReference type="InterPro" id="IPR027417">
    <property type="entry name" value="P-loop_NTPase"/>
</dbReference>
<keyword evidence="3" id="KW-0813">Transport</keyword>
<evidence type="ECO:0000256" key="7">
    <source>
        <dbReference type="ARBA" id="ARBA00022840"/>
    </source>
</evidence>
<evidence type="ECO:0000313" key="13">
    <source>
        <dbReference type="EMBL" id="CAK0888170.1"/>
    </source>
</evidence>
<keyword evidence="8 11" id="KW-1133">Transmembrane helix</keyword>